<dbReference type="InterPro" id="IPR014967">
    <property type="entry name" value="Uncharacterised_YugN-like"/>
</dbReference>
<dbReference type="Pfam" id="PF08868">
    <property type="entry name" value="YugN"/>
    <property type="match status" value="1"/>
</dbReference>
<organism evidence="1 2">
    <name type="scientific">Paenibacillus vini</name>
    <dbReference type="NCBI Taxonomy" id="1476024"/>
    <lineage>
        <taxon>Bacteria</taxon>
        <taxon>Bacillati</taxon>
        <taxon>Bacillota</taxon>
        <taxon>Bacilli</taxon>
        <taxon>Bacillales</taxon>
        <taxon>Paenibacillaceae</taxon>
        <taxon>Paenibacillus</taxon>
    </lineage>
</organism>
<evidence type="ECO:0000313" key="2">
    <source>
        <dbReference type="Proteomes" id="UP000679992"/>
    </source>
</evidence>
<keyword evidence="2" id="KW-1185">Reference proteome</keyword>
<evidence type="ECO:0000313" key="1">
    <source>
        <dbReference type="EMBL" id="GIP51250.1"/>
    </source>
</evidence>
<name>A0ABQ4M742_9BACL</name>
<comment type="caution">
    <text evidence="1">The sequence shown here is derived from an EMBL/GenBank/DDBJ whole genome shotgun (WGS) entry which is preliminary data.</text>
</comment>
<gene>
    <name evidence="1" type="ORF">J42TS3_02850</name>
</gene>
<dbReference type="SUPFAM" id="SSF160755">
    <property type="entry name" value="YugN-like"/>
    <property type="match status" value="1"/>
</dbReference>
<dbReference type="InterPro" id="IPR036491">
    <property type="entry name" value="YugN-like_sf"/>
</dbReference>
<protein>
    <recommendedName>
        <fullName evidence="3">YugN-like family protein</fullName>
    </recommendedName>
</protein>
<reference evidence="1 2" key="1">
    <citation type="submission" date="2021-03" db="EMBL/GenBank/DDBJ databases">
        <title>Antimicrobial resistance genes in bacteria isolated from Japanese honey, and their potential for conferring macrolide and lincosamide resistance in the American foulbrood pathogen Paenibacillus larvae.</title>
        <authorList>
            <person name="Okamoto M."/>
            <person name="Kumagai M."/>
            <person name="Kanamori H."/>
            <person name="Takamatsu D."/>
        </authorList>
    </citation>
    <scope>NUCLEOTIDE SEQUENCE [LARGE SCALE GENOMIC DNA]</scope>
    <source>
        <strain evidence="1 2">J42TS3</strain>
    </source>
</reference>
<dbReference type="Gene3D" id="3.30.310.100">
    <property type="entry name" value="YugN-like"/>
    <property type="match status" value="1"/>
</dbReference>
<dbReference type="EMBL" id="BOSL01000001">
    <property type="protein sequence ID" value="GIP51250.1"/>
    <property type="molecule type" value="Genomic_DNA"/>
</dbReference>
<evidence type="ECO:0008006" key="3">
    <source>
        <dbReference type="Google" id="ProtNLM"/>
    </source>
</evidence>
<dbReference type="RefSeq" id="WP_213653483.1">
    <property type="nucleotide sequence ID" value="NZ_BOSL01000001.1"/>
</dbReference>
<sequence>MLSIPSSIEGKRAFYGDFCRNVEREGFHICGSWEYYSAFFDSILYQNEGITIYLRLPTRVIEGRLDRDNALLEFDRPFLIKHIVHTGIDTETDFGALAAVGLNQFQKPIDPDDRIEQEAKWRQIGEQAINRISGYVHEKI</sequence>
<proteinExistence type="predicted"/>
<accession>A0ABQ4M742</accession>
<dbReference type="Proteomes" id="UP000679992">
    <property type="component" value="Unassembled WGS sequence"/>
</dbReference>